<sequence>MSATTVGVLETTTTTIDAPAARGDATAVISINASESILQEAILEEEEENEEDQEDQEELWRVARQRNAEKLLKASFENKLNEIDEILTSEESIINVAANTAEGVCALHACTSSKTVNFLLKRGADVRVRKRNNDQPLHVQCYAKNLKAIQYLLEAGADVNSRGDCGNSPLHLAVSAALIFPPQTTTIDNENRFQTDESNMGRTEEEEVEEDEEEEEENDANDEDVENSDDARARIVMELISRGADVHAKNDNAQTPLLLLSNTRENASVAELLFKVQNRGQSAREEIREELARLKLHEAIALRGENLHTARMKREARKNKALAVKRAHEREVHELKIKLDLMERKERERIEEEQEKERLRLEAKKAKAKAKKASKK</sequence>
<keyword evidence="2 3" id="KW-0040">ANK repeat</keyword>
<dbReference type="OrthoDB" id="548600at2759"/>
<dbReference type="PANTHER" id="PTHR24123:SF33">
    <property type="entry name" value="PROTEIN HOS4"/>
    <property type="match status" value="1"/>
</dbReference>
<keyword evidence="1" id="KW-0677">Repeat</keyword>
<feature type="region of interest" description="Disordered" evidence="5">
    <location>
        <begin position="185"/>
        <end position="230"/>
    </location>
</feature>
<feature type="repeat" description="ANK" evidence="3">
    <location>
        <begin position="132"/>
        <end position="164"/>
    </location>
</feature>
<evidence type="ECO:0000256" key="2">
    <source>
        <dbReference type="ARBA" id="ARBA00023043"/>
    </source>
</evidence>
<evidence type="ECO:0000313" key="7">
    <source>
        <dbReference type="Proteomes" id="UP000198341"/>
    </source>
</evidence>
<evidence type="ECO:0008006" key="8">
    <source>
        <dbReference type="Google" id="ProtNLM"/>
    </source>
</evidence>
<gene>
    <name evidence="6" type="ordered locus">Bathy10g00220</name>
</gene>
<dbReference type="SMART" id="SM00248">
    <property type="entry name" value="ANK"/>
    <property type="match status" value="3"/>
</dbReference>
<dbReference type="AlphaFoldDB" id="K8EJJ6"/>
<dbReference type="Proteomes" id="UP000198341">
    <property type="component" value="Chromosome 10"/>
</dbReference>
<feature type="compositionally biased region" description="Acidic residues" evidence="5">
    <location>
        <begin position="204"/>
        <end position="228"/>
    </location>
</feature>
<dbReference type="InterPro" id="IPR036770">
    <property type="entry name" value="Ankyrin_rpt-contain_sf"/>
</dbReference>
<dbReference type="InterPro" id="IPR002110">
    <property type="entry name" value="Ankyrin_rpt"/>
</dbReference>
<dbReference type="SUPFAM" id="SSF48403">
    <property type="entry name" value="Ankyrin repeat"/>
    <property type="match status" value="1"/>
</dbReference>
<keyword evidence="7" id="KW-1185">Reference proteome</keyword>
<feature type="coiled-coil region" evidence="4">
    <location>
        <begin position="325"/>
        <end position="376"/>
    </location>
</feature>
<proteinExistence type="predicted"/>
<dbReference type="EMBL" id="FO082269">
    <property type="protein sequence ID" value="CCO18362.1"/>
    <property type="molecule type" value="Genomic_DNA"/>
</dbReference>
<reference evidence="6 7" key="1">
    <citation type="submission" date="2011-10" db="EMBL/GenBank/DDBJ databases">
        <authorList>
            <person name="Genoscope - CEA"/>
        </authorList>
    </citation>
    <scope>NUCLEOTIDE SEQUENCE [LARGE SCALE GENOMIC DNA]</scope>
    <source>
        <strain evidence="6 7">RCC 1105</strain>
    </source>
</reference>
<evidence type="ECO:0000256" key="5">
    <source>
        <dbReference type="SAM" id="MobiDB-lite"/>
    </source>
</evidence>
<dbReference type="GeneID" id="19013099"/>
<dbReference type="PROSITE" id="PS50297">
    <property type="entry name" value="ANK_REP_REGION"/>
    <property type="match status" value="1"/>
</dbReference>
<evidence type="ECO:0000313" key="6">
    <source>
        <dbReference type="EMBL" id="CCO18362.1"/>
    </source>
</evidence>
<accession>K8EJJ6</accession>
<protein>
    <recommendedName>
        <fullName evidence="8">Ankyrin repeat protein</fullName>
    </recommendedName>
</protein>
<evidence type="ECO:0000256" key="1">
    <source>
        <dbReference type="ARBA" id="ARBA00022737"/>
    </source>
</evidence>
<dbReference type="Pfam" id="PF12796">
    <property type="entry name" value="Ank_2"/>
    <property type="match status" value="1"/>
</dbReference>
<dbReference type="RefSeq" id="XP_007510829.1">
    <property type="nucleotide sequence ID" value="XM_007510767.1"/>
</dbReference>
<dbReference type="KEGG" id="bpg:Bathy10g00220"/>
<evidence type="ECO:0000256" key="4">
    <source>
        <dbReference type="SAM" id="Coils"/>
    </source>
</evidence>
<evidence type="ECO:0000256" key="3">
    <source>
        <dbReference type="PROSITE-ProRule" id="PRU00023"/>
    </source>
</evidence>
<organism evidence="6 7">
    <name type="scientific">Bathycoccus prasinos</name>
    <dbReference type="NCBI Taxonomy" id="41875"/>
    <lineage>
        <taxon>Eukaryota</taxon>
        <taxon>Viridiplantae</taxon>
        <taxon>Chlorophyta</taxon>
        <taxon>Mamiellophyceae</taxon>
        <taxon>Mamiellales</taxon>
        <taxon>Bathycoccaceae</taxon>
        <taxon>Bathycoccus</taxon>
    </lineage>
</organism>
<name>K8EJJ6_9CHLO</name>
<feature type="coiled-coil region" evidence="4">
    <location>
        <begin position="31"/>
        <end position="58"/>
    </location>
</feature>
<dbReference type="Gene3D" id="1.25.40.20">
    <property type="entry name" value="Ankyrin repeat-containing domain"/>
    <property type="match status" value="2"/>
</dbReference>
<dbReference type="PANTHER" id="PTHR24123">
    <property type="entry name" value="ANKYRIN REPEAT-CONTAINING"/>
    <property type="match status" value="1"/>
</dbReference>
<dbReference type="InterPro" id="IPR051165">
    <property type="entry name" value="Multifunctional_ANK_Repeat"/>
</dbReference>
<dbReference type="PROSITE" id="PS50088">
    <property type="entry name" value="ANK_REPEAT"/>
    <property type="match status" value="1"/>
</dbReference>
<keyword evidence="4" id="KW-0175">Coiled coil</keyword>